<dbReference type="Proteomes" id="UP001150217">
    <property type="component" value="Unassembled WGS sequence"/>
</dbReference>
<keyword evidence="4" id="KW-1185">Reference proteome</keyword>
<sequence>MPSKGPVGYKFYFFQNQESNIGATTGSVVAVHAGSLTFVKAGSASDLSRIASSSDLTTLPFLPTSSVDTCTDTLSLTSTMISSSSPSAKSSSGNSIHGLSHKAKAITLAVIGIVFVLGAFLVIYLRKKGFITQHRQIAVFCERLAQTPGLSKLGVQSTWSSQSGSTEATSQRSSNMGLREDSIIEEGLEFDNSVRTTISERERGSGWSYRFTIASGSSSQVIF</sequence>
<keyword evidence="2" id="KW-0812">Transmembrane</keyword>
<dbReference type="EMBL" id="JANVFT010000059">
    <property type="protein sequence ID" value="KAJ4481348.1"/>
    <property type="molecule type" value="Genomic_DNA"/>
</dbReference>
<keyword evidence="2" id="KW-1133">Transmembrane helix</keyword>
<feature type="region of interest" description="Disordered" evidence="1">
    <location>
        <begin position="156"/>
        <end position="177"/>
    </location>
</feature>
<organism evidence="3 4">
    <name type="scientific">Lentinula lateritia</name>
    <dbReference type="NCBI Taxonomy" id="40482"/>
    <lineage>
        <taxon>Eukaryota</taxon>
        <taxon>Fungi</taxon>
        <taxon>Dikarya</taxon>
        <taxon>Basidiomycota</taxon>
        <taxon>Agaricomycotina</taxon>
        <taxon>Agaricomycetes</taxon>
        <taxon>Agaricomycetidae</taxon>
        <taxon>Agaricales</taxon>
        <taxon>Marasmiineae</taxon>
        <taxon>Omphalotaceae</taxon>
        <taxon>Lentinula</taxon>
    </lineage>
</organism>
<reference evidence="3" key="1">
    <citation type="submission" date="2022-08" db="EMBL/GenBank/DDBJ databases">
        <title>A Global Phylogenomic Analysis of the Shiitake Genus Lentinula.</title>
        <authorList>
            <consortium name="DOE Joint Genome Institute"/>
            <person name="Sierra-Patev S."/>
            <person name="Min B."/>
            <person name="Naranjo-Ortiz M."/>
            <person name="Looney B."/>
            <person name="Konkel Z."/>
            <person name="Slot J.C."/>
            <person name="Sakamoto Y."/>
            <person name="Steenwyk J.L."/>
            <person name="Rokas A."/>
            <person name="Carro J."/>
            <person name="Camarero S."/>
            <person name="Ferreira P."/>
            <person name="Molpeceres G."/>
            <person name="Ruiz-Duenas F.J."/>
            <person name="Serrano A."/>
            <person name="Henrissat B."/>
            <person name="Drula E."/>
            <person name="Hughes K.W."/>
            <person name="Mata J.L."/>
            <person name="Ishikawa N.K."/>
            <person name="Vargas-Isla R."/>
            <person name="Ushijima S."/>
            <person name="Smith C.A."/>
            <person name="Ahrendt S."/>
            <person name="Andreopoulos W."/>
            <person name="He G."/>
            <person name="Labutti K."/>
            <person name="Lipzen A."/>
            <person name="Ng V."/>
            <person name="Riley R."/>
            <person name="Sandor L."/>
            <person name="Barry K."/>
            <person name="Martinez A.T."/>
            <person name="Xiao Y."/>
            <person name="Gibbons J.G."/>
            <person name="Terashima K."/>
            <person name="Grigoriev I.V."/>
            <person name="Hibbett D.S."/>
        </authorList>
    </citation>
    <scope>NUCLEOTIDE SEQUENCE</scope>
    <source>
        <strain evidence="3">RHP3577 ss4</strain>
    </source>
</reference>
<evidence type="ECO:0000256" key="2">
    <source>
        <dbReference type="SAM" id="Phobius"/>
    </source>
</evidence>
<name>A0ABQ8V957_9AGAR</name>
<comment type="caution">
    <text evidence="3">The sequence shown here is derived from an EMBL/GenBank/DDBJ whole genome shotgun (WGS) entry which is preliminary data.</text>
</comment>
<gene>
    <name evidence="3" type="ORF">C8R41DRAFT_982748</name>
</gene>
<proteinExistence type="predicted"/>
<keyword evidence="2" id="KW-0472">Membrane</keyword>
<feature type="transmembrane region" description="Helical" evidence="2">
    <location>
        <begin position="105"/>
        <end position="125"/>
    </location>
</feature>
<evidence type="ECO:0000313" key="3">
    <source>
        <dbReference type="EMBL" id="KAJ4481348.1"/>
    </source>
</evidence>
<accession>A0ABQ8V957</accession>
<evidence type="ECO:0000256" key="1">
    <source>
        <dbReference type="SAM" id="MobiDB-lite"/>
    </source>
</evidence>
<evidence type="ECO:0000313" key="4">
    <source>
        <dbReference type="Proteomes" id="UP001150217"/>
    </source>
</evidence>
<protein>
    <submittedName>
        <fullName evidence="3">Uncharacterized protein</fullName>
    </submittedName>
</protein>
<feature type="compositionally biased region" description="Polar residues" evidence="1">
    <location>
        <begin position="156"/>
        <end position="176"/>
    </location>
</feature>